<feature type="region of interest" description="Disordered" evidence="1">
    <location>
        <begin position="1"/>
        <end position="46"/>
    </location>
</feature>
<evidence type="ECO:0000256" key="2">
    <source>
        <dbReference type="SAM" id="Phobius"/>
    </source>
</evidence>
<evidence type="ECO:0000313" key="4">
    <source>
        <dbReference type="Proteomes" id="UP001295423"/>
    </source>
</evidence>
<name>A0AAD2GC75_9STRA</name>
<comment type="caution">
    <text evidence="3">The sequence shown here is derived from an EMBL/GenBank/DDBJ whole genome shotgun (WGS) entry which is preliminary data.</text>
</comment>
<accession>A0AAD2GC75</accession>
<keyword evidence="2" id="KW-0812">Transmembrane</keyword>
<sequence>MASTERRNEQEEHDKGNSISSEKVKASLLNNAESENRDNCDDDDDDETVIVLDRQNAMDSTSALWAEQDSPELEERRRSILLRELQRVQRASFVHFLILCLIPTSLLLIVVITVLRDDDLCESTATLCEEEPRTFINAFTTRCVCNAIQVTKEDVGGSP</sequence>
<evidence type="ECO:0000256" key="1">
    <source>
        <dbReference type="SAM" id="MobiDB-lite"/>
    </source>
</evidence>
<keyword evidence="2" id="KW-1133">Transmembrane helix</keyword>
<gene>
    <name evidence="3" type="ORF">CYCCA115_LOCUS23637</name>
</gene>
<keyword evidence="4" id="KW-1185">Reference proteome</keyword>
<proteinExistence type="predicted"/>
<dbReference type="AlphaFoldDB" id="A0AAD2GC75"/>
<evidence type="ECO:0000313" key="3">
    <source>
        <dbReference type="EMBL" id="CAJ1969302.1"/>
    </source>
</evidence>
<feature type="transmembrane region" description="Helical" evidence="2">
    <location>
        <begin position="93"/>
        <end position="115"/>
    </location>
</feature>
<feature type="compositionally biased region" description="Basic and acidic residues" evidence="1">
    <location>
        <begin position="1"/>
        <end position="16"/>
    </location>
</feature>
<keyword evidence="2" id="KW-0472">Membrane</keyword>
<reference evidence="3" key="1">
    <citation type="submission" date="2023-08" db="EMBL/GenBank/DDBJ databases">
        <authorList>
            <person name="Audoor S."/>
            <person name="Bilcke G."/>
        </authorList>
    </citation>
    <scope>NUCLEOTIDE SEQUENCE</scope>
</reference>
<dbReference type="Proteomes" id="UP001295423">
    <property type="component" value="Unassembled WGS sequence"/>
</dbReference>
<organism evidence="3 4">
    <name type="scientific">Cylindrotheca closterium</name>
    <dbReference type="NCBI Taxonomy" id="2856"/>
    <lineage>
        <taxon>Eukaryota</taxon>
        <taxon>Sar</taxon>
        <taxon>Stramenopiles</taxon>
        <taxon>Ochrophyta</taxon>
        <taxon>Bacillariophyta</taxon>
        <taxon>Bacillariophyceae</taxon>
        <taxon>Bacillariophycidae</taxon>
        <taxon>Bacillariales</taxon>
        <taxon>Bacillariaceae</taxon>
        <taxon>Cylindrotheca</taxon>
    </lineage>
</organism>
<dbReference type="EMBL" id="CAKOGP040002424">
    <property type="protein sequence ID" value="CAJ1969302.1"/>
    <property type="molecule type" value="Genomic_DNA"/>
</dbReference>
<protein>
    <submittedName>
        <fullName evidence="3">Uncharacterized protein</fullName>
    </submittedName>
</protein>